<dbReference type="PANTHER" id="PTHR32071:SF117">
    <property type="entry name" value="PTS-DEPENDENT DIHYDROXYACETONE KINASE OPERON REGULATORY PROTEIN-RELATED"/>
    <property type="match status" value="1"/>
</dbReference>
<comment type="caution">
    <text evidence="8">The sequence shown here is derived from an EMBL/GenBank/DDBJ whole genome shotgun (WGS) entry which is preliminary data.</text>
</comment>
<keyword evidence="9" id="KW-1185">Reference proteome</keyword>
<dbReference type="AlphaFoldDB" id="A0A848LY74"/>
<dbReference type="GO" id="GO:0006355">
    <property type="term" value="P:regulation of DNA-templated transcription"/>
    <property type="evidence" value="ECO:0007669"/>
    <property type="project" value="InterPro"/>
</dbReference>
<dbReference type="InterPro" id="IPR025662">
    <property type="entry name" value="Sigma_54_int_dom_ATP-bd_1"/>
</dbReference>
<dbReference type="FunFam" id="3.40.50.300:FF:000006">
    <property type="entry name" value="DNA-binding transcriptional regulator NtrC"/>
    <property type="match status" value="1"/>
</dbReference>
<dbReference type="Gene3D" id="1.10.8.60">
    <property type="match status" value="1"/>
</dbReference>
<keyword evidence="2" id="KW-0067">ATP-binding</keyword>
<name>A0A848LY74_9BACT</name>
<keyword evidence="6" id="KW-0804">Transcription</keyword>
<proteinExistence type="predicted"/>
<dbReference type="GO" id="GO:0005524">
    <property type="term" value="F:ATP binding"/>
    <property type="evidence" value="ECO:0007669"/>
    <property type="project" value="UniProtKB-KW"/>
</dbReference>
<evidence type="ECO:0000256" key="2">
    <source>
        <dbReference type="ARBA" id="ARBA00022840"/>
    </source>
</evidence>
<evidence type="ECO:0000313" key="8">
    <source>
        <dbReference type="EMBL" id="NMO22550.1"/>
    </source>
</evidence>
<evidence type="ECO:0000313" key="9">
    <source>
        <dbReference type="Proteomes" id="UP000518300"/>
    </source>
</evidence>
<evidence type="ECO:0000256" key="5">
    <source>
        <dbReference type="ARBA" id="ARBA00023159"/>
    </source>
</evidence>
<keyword evidence="3" id="KW-0805">Transcription regulation</keyword>
<dbReference type="SMART" id="SM00382">
    <property type="entry name" value="AAA"/>
    <property type="match status" value="1"/>
</dbReference>
<dbReference type="Pfam" id="PF00158">
    <property type="entry name" value="Sigma54_activat"/>
    <property type="match status" value="1"/>
</dbReference>
<sequence>MYAEALQSIALAVAQVRSVDLVLARIVHGLAAQPDVALARLWLIAPGDICGVCPMRAECPDRTRCLHLAASAGGSRESPEEEWARLDGAFRRFPLGVRKVGHIGATGEPILLQSLGGQADWLVRGEWARREGIQSFAGQPLVFRGAVLGVLAVFSRRVLGAQEFSWLRTFADHAAVALANARAFEEVARLRGQLELERDYLREEVKDALSFGELVGRSAALQRVLQQLEPVAATTASVLILGESGVGKELIARAIHEHGPRRERPLIRVNCASIPRELFESEFFGHVKGAFTGALRDRAGRFQAADGGTLFLDEVGEIPLELQGKLLRVLQEGTFERVGEDVTRKVDVRIVAATNRDLKAEVAAGRFREDLYYRLSVFPIEVPPLRQRREDIPLLAEHFLRRLSAKLKLPTPRLTLAHVQALQRYDWPGNVRELENVLERAVILSRGGRLRLEGALPEAGATRERKVATPVPGAPFLTEKEWRQREQENLRAALAAAGGKVYGPGGAAELLGLAPTTLASRLRALGIRHEKS</sequence>
<dbReference type="SMART" id="SM00065">
    <property type="entry name" value="GAF"/>
    <property type="match status" value="1"/>
</dbReference>
<evidence type="ECO:0000256" key="6">
    <source>
        <dbReference type="ARBA" id="ARBA00023163"/>
    </source>
</evidence>
<dbReference type="PANTHER" id="PTHR32071">
    <property type="entry name" value="TRANSCRIPTIONAL REGULATORY PROTEIN"/>
    <property type="match status" value="1"/>
</dbReference>
<evidence type="ECO:0000256" key="4">
    <source>
        <dbReference type="ARBA" id="ARBA00023125"/>
    </source>
</evidence>
<organism evidence="8 9">
    <name type="scientific">Pyxidicoccus fallax</name>
    <dbReference type="NCBI Taxonomy" id="394095"/>
    <lineage>
        <taxon>Bacteria</taxon>
        <taxon>Pseudomonadati</taxon>
        <taxon>Myxococcota</taxon>
        <taxon>Myxococcia</taxon>
        <taxon>Myxococcales</taxon>
        <taxon>Cystobacterineae</taxon>
        <taxon>Myxococcaceae</taxon>
        <taxon>Pyxidicoccus</taxon>
    </lineage>
</organism>
<dbReference type="PROSITE" id="PS50045">
    <property type="entry name" value="SIGMA54_INTERACT_4"/>
    <property type="match status" value="1"/>
</dbReference>
<dbReference type="RefSeq" id="WP_169351683.1">
    <property type="nucleotide sequence ID" value="NZ_JABBJJ010000437.1"/>
</dbReference>
<dbReference type="SUPFAM" id="SSF52540">
    <property type="entry name" value="P-loop containing nucleoside triphosphate hydrolases"/>
    <property type="match status" value="1"/>
</dbReference>
<dbReference type="FunFam" id="1.10.8.60:FF:000014">
    <property type="entry name" value="DNA-binding transcriptional regulator NtrC"/>
    <property type="match status" value="1"/>
</dbReference>
<dbReference type="InterPro" id="IPR025943">
    <property type="entry name" value="Sigma_54_int_dom_ATP-bd_2"/>
</dbReference>
<keyword evidence="1" id="KW-0547">Nucleotide-binding</keyword>
<evidence type="ECO:0000256" key="3">
    <source>
        <dbReference type="ARBA" id="ARBA00023015"/>
    </source>
</evidence>
<dbReference type="InterPro" id="IPR058031">
    <property type="entry name" value="AAA_lid_NorR"/>
</dbReference>
<dbReference type="Proteomes" id="UP000518300">
    <property type="component" value="Unassembled WGS sequence"/>
</dbReference>
<dbReference type="Gene3D" id="3.40.50.300">
    <property type="entry name" value="P-loop containing nucleotide triphosphate hydrolases"/>
    <property type="match status" value="1"/>
</dbReference>
<dbReference type="Pfam" id="PF01590">
    <property type="entry name" value="GAF"/>
    <property type="match status" value="1"/>
</dbReference>
<accession>A0A848LY74</accession>
<feature type="domain" description="Sigma-54 factor interaction" evidence="7">
    <location>
        <begin position="214"/>
        <end position="443"/>
    </location>
</feature>
<keyword evidence="4" id="KW-0238">DNA-binding</keyword>
<dbReference type="CDD" id="cd00009">
    <property type="entry name" value="AAA"/>
    <property type="match status" value="1"/>
</dbReference>
<protein>
    <submittedName>
        <fullName evidence="8">Sigma 54-interacting transcriptional regulator</fullName>
    </submittedName>
</protein>
<gene>
    <name evidence="8" type="ORF">HG543_47995</name>
</gene>
<dbReference type="EMBL" id="JABBJJ010000437">
    <property type="protein sequence ID" value="NMO22550.1"/>
    <property type="molecule type" value="Genomic_DNA"/>
</dbReference>
<evidence type="ECO:0000256" key="1">
    <source>
        <dbReference type="ARBA" id="ARBA00022741"/>
    </source>
</evidence>
<dbReference type="PROSITE" id="PS00676">
    <property type="entry name" value="SIGMA54_INTERACT_2"/>
    <property type="match status" value="1"/>
</dbReference>
<dbReference type="InterPro" id="IPR003593">
    <property type="entry name" value="AAA+_ATPase"/>
</dbReference>
<dbReference type="PROSITE" id="PS00688">
    <property type="entry name" value="SIGMA54_INTERACT_3"/>
    <property type="match status" value="1"/>
</dbReference>
<dbReference type="InterPro" id="IPR025944">
    <property type="entry name" value="Sigma_54_int_dom_CS"/>
</dbReference>
<dbReference type="InterPro" id="IPR027417">
    <property type="entry name" value="P-loop_NTPase"/>
</dbReference>
<dbReference type="PROSITE" id="PS00675">
    <property type="entry name" value="SIGMA54_INTERACT_1"/>
    <property type="match status" value="1"/>
</dbReference>
<dbReference type="Pfam" id="PF25601">
    <property type="entry name" value="AAA_lid_14"/>
    <property type="match status" value="1"/>
</dbReference>
<dbReference type="InterPro" id="IPR002078">
    <property type="entry name" value="Sigma_54_int"/>
</dbReference>
<dbReference type="Gene3D" id="3.30.450.40">
    <property type="match status" value="1"/>
</dbReference>
<dbReference type="SUPFAM" id="SSF55781">
    <property type="entry name" value="GAF domain-like"/>
    <property type="match status" value="1"/>
</dbReference>
<evidence type="ECO:0000259" key="7">
    <source>
        <dbReference type="PROSITE" id="PS50045"/>
    </source>
</evidence>
<dbReference type="GO" id="GO:0003677">
    <property type="term" value="F:DNA binding"/>
    <property type="evidence" value="ECO:0007669"/>
    <property type="project" value="UniProtKB-KW"/>
</dbReference>
<keyword evidence="5" id="KW-0010">Activator</keyword>
<dbReference type="InterPro" id="IPR029016">
    <property type="entry name" value="GAF-like_dom_sf"/>
</dbReference>
<dbReference type="InterPro" id="IPR003018">
    <property type="entry name" value="GAF"/>
</dbReference>
<reference evidence="8 9" key="1">
    <citation type="submission" date="2020-04" db="EMBL/GenBank/DDBJ databases">
        <title>Draft genome of Pyxidicoccus fallax type strain.</title>
        <authorList>
            <person name="Whitworth D.E."/>
        </authorList>
    </citation>
    <scope>NUCLEOTIDE SEQUENCE [LARGE SCALE GENOMIC DNA]</scope>
    <source>
        <strain evidence="8 9">DSM 14698</strain>
    </source>
</reference>